<dbReference type="RefSeq" id="WP_169434132.1">
    <property type="nucleotide sequence ID" value="NZ_CP051685.1"/>
</dbReference>
<dbReference type="AlphaFoldDB" id="A0A7Z2VTN1"/>
<evidence type="ECO:0000256" key="1">
    <source>
        <dbReference type="SAM" id="Phobius"/>
    </source>
</evidence>
<feature type="transmembrane region" description="Helical" evidence="1">
    <location>
        <begin position="89"/>
        <end position="113"/>
    </location>
</feature>
<reference evidence="2 3" key="1">
    <citation type="submission" date="2020-04" db="EMBL/GenBank/DDBJ databases">
        <title>Genome sequencing of novel species.</title>
        <authorList>
            <person name="Heo J."/>
            <person name="Kim S.-J."/>
            <person name="Kim J.-S."/>
            <person name="Hong S.-B."/>
            <person name="Kwon S.-W."/>
        </authorList>
    </citation>
    <scope>NUCLEOTIDE SEQUENCE [LARGE SCALE GENOMIC DNA]</scope>
    <source>
        <strain evidence="2 3">GN2-R2</strain>
    </source>
</reference>
<accession>A0A7Z2VTN1</accession>
<keyword evidence="1" id="KW-1133">Transmembrane helix</keyword>
<feature type="transmembrane region" description="Helical" evidence="1">
    <location>
        <begin position="119"/>
        <end position="140"/>
    </location>
</feature>
<proteinExistence type="predicted"/>
<keyword evidence="3" id="KW-1185">Reference proteome</keyword>
<evidence type="ECO:0000313" key="3">
    <source>
        <dbReference type="Proteomes" id="UP000502415"/>
    </source>
</evidence>
<dbReference type="Proteomes" id="UP000502415">
    <property type="component" value="Chromosome"/>
</dbReference>
<dbReference type="KEGG" id="mfy:HH212_03635"/>
<keyword evidence="1" id="KW-0812">Transmembrane</keyword>
<sequence>MKYMKNFFSFAHAVLALLFVGVSILLTVLGIETGWAAVGADPAESADQAIEAIGLLAIAVVALQIAQTISEEEVVREAHISAPTRVRRYLSRFMVVVVVAMSIEGLVGIFKALHEEPELLPHAASVLVAAGLLLAGWGVFIRFNKEAELLEPEAMEDAKSEDVKLEE</sequence>
<evidence type="ECO:0000313" key="2">
    <source>
        <dbReference type="EMBL" id="QJD99235.1"/>
    </source>
</evidence>
<feature type="transmembrane region" description="Helical" evidence="1">
    <location>
        <begin position="49"/>
        <end position="69"/>
    </location>
</feature>
<dbReference type="EMBL" id="CP051685">
    <property type="protein sequence ID" value="QJD99235.1"/>
    <property type="molecule type" value="Genomic_DNA"/>
</dbReference>
<organism evidence="2 3">
    <name type="scientific">Massilia forsythiae</name>
    <dbReference type="NCBI Taxonomy" id="2728020"/>
    <lineage>
        <taxon>Bacteria</taxon>
        <taxon>Pseudomonadati</taxon>
        <taxon>Pseudomonadota</taxon>
        <taxon>Betaproteobacteria</taxon>
        <taxon>Burkholderiales</taxon>
        <taxon>Oxalobacteraceae</taxon>
        <taxon>Telluria group</taxon>
        <taxon>Massilia</taxon>
    </lineage>
</organism>
<name>A0A7Z2VTN1_9BURK</name>
<keyword evidence="1" id="KW-0472">Membrane</keyword>
<protein>
    <recommendedName>
        <fullName evidence="4">GNAT family acetyltransferase</fullName>
    </recommendedName>
</protein>
<gene>
    <name evidence="2" type="ORF">HH212_03635</name>
</gene>
<evidence type="ECO:0008006" key="4">
    <source>
        <dbReference type="Google" id="ProtNLM"/>
    </source>
</evidence>